<dbReference type="AlphaFoldDB" id="A0A3N4JR52"/>
<feature type="region of interest" description="Disordered" evidence="1">
    <location>
        <begin position="56"/>
        <end position="84"/>
    </location>
</feature>
<gene>
    <name evidence="2" type="ORF">L873DRAFT_1843400</name>
</gene>
<reference evidence="2 3" key="1">
    <citation type="journal article" date="2018" name="Nat. Ecol. Evol.">
        <title>Pezizomycetes genomes reveal the molecular basis of ectomycorrhizal truffle lifestyle.</title>
        <authorList>
            <person name="Murat C."/>
            <person name="Payen T."/>
            <person name="Noel B."/>
            <person name="Kuo A."/>
            <person name="Morin E."/>
            <person name="Chen J."/>
            <person name="Kohler A."/>
            <person name="Krizsan K."/>
            <person name="Balestrini R."/>
            <person name="Da Silva C."/>
            <person name="Montanini B."/>
            <person name="Hainaut M."/>
            <person name="Levati E."/>
            <person name="Barry K.W."/>
            <person name="Belfiori B."/>
            <person name="Cichocki N."/>
            <person name="Clum A."/>
            <person name="Dockter R.B."/>
            <person name="Fauchery L."/>
            <person name="Guy J."/>
            <person name="Iotti M."/>
            <person name="Le Tacon F."/>
            <person name="Lindquist E.A."/>
            <person name="Lipzen A."/>
            <person name="Malagnac F."/>
            <person name="Mello A."/>
            <person name="Molinier V."/>
            <person name="Miyauchi S."/>
            <person name="Poulain J."/>
            <person name="Riccioni C."/>
            <person name="Rubini A."/>
            <person name="Sitrit Y."/>
            <person name="Splivallo R."/>
            <person name="Traeger S."/>
            <person name="Wang M."/>
            <person name="Zifcakova L."/>
            <person name="Wipf D."/>
            <person name="Zambonelli A."/>
            <person name="Paolocci F."/>
            <person name="Nowrousian M."/>
            <person name="Ottonello S."/>
            <person name="Baldrian P."/>
            <person name="Spatafora J.W."/>
            <person name="Henrissat B."/>
            <person name="Nagy L.G."/>
            <person name="Aury J.M."/>
            <person name="Wincker P."/>
            <person name="Grigoriev I.V."/>
            <person name="Bonfante P."/>
            <person name="Martin F.M."/>
        </authorList>
    </citation>
    <scope>NUCLEOTIDE SEQUENCE [LARGE SCALE GENOMIC DNA]</scope>
    <source>
        <strain evidence="2 3">120613-1</strain>
    </source>
</reference>
<feature type="non-terminal residue" evidence="2">
    <location>
        <position position="84"/>
    </location>
</feature>
<sequence>MSEKKMHKYTATIVGFLISISLSNQAACGPRGKNFLYFALSESSTLTSSIMSEALSHSSHGSQGSLGPEDSISQAGLISEKPLA</sequence>
<evidence type="ECO:0000256" key="1">
    <source>
        <dbReference type="SAM" id="MobiDB-lite"/>
    </source>
</evidence>
<evidence type="ECO:0000313" key="3">
    <source>
        <dbReference type="Proteomes" id="UP000276215"/>
    </source>
</evidence>
<name>A0A3N4JR52_9PEZI</name>
<evidence type="ECO:0000313" key="2">
    <source>
        <dbReference type="EMBL" id="RPA99747.1"/>
    </source>
</evidence>
<feature type="compositionally biased region" description="Low complexity" evidence="1">
    <location>
        <begin position="56"/>
        <end position="67"/>
    </location>
</feature>
<proteinExistence type="predicted"/>
<dbReference type="Proteomes" id="UP000276215">
    <property type="component" value="Unassembled WGS sequence"/>
</dbReference>
<accession>A0A3N4JR52</accession>
<organism evidence="2 3">
    <name type="scientific">Choiromyces venosus 120613-1</name>
    <dbReference type="NCBI Taxonomy" id="1336337"/>
    <lineage>
        <taxon>Eukaryota</taxon>
        <taxon>Fungi</taxon>
        <taxon>Dikarya</taxon>
        <taxon>Ascomycota</taxon>
        <taxon>Pezizomycotina</taxon>
        <taxon>Pezizomycetes</taxon>
        <taxon>Pezizales</taxon>
        <taxon>Tuberaceae</taxon>
        <taxon>Choiromyces</taxon>
    </lineage>
</organism>
<keyword evidence="3" id="KW-1185">Reference proteome</keyword>
<protein>
    <submittedName>
        <fullName evidence="2">Uncharacterized protein</fullName>
    </submittedName>
</protein>
<dbReference type="EMBL" id="ML120385">
    <property type="protein sequence ID" value="RPA99747.1"/>
    <property type="molecule type" value="Genomic_DNA"/>
</dbReference>